<name>A0ABS2TX93_9ACTN</name>
<feature type="signal peptide" evidence="1">
    <location>
        <begin position="1"/>
        <end position="39"/>
    </location>
</feature>
<evidence type="ECO:0000313" key="2">
    <source>
        <dbReference type="EMBL" id="MBM9507963.1"/>
    </source>
</evidence>
<feature type="chain" id="PRO_5047211471" description="Serine protease" evidence="1">
    <location>
        <begin position="40"/>
        <end position="338"/>
    </location>
</feature>
<evidence type="ECO:0000313" key="3">
    <source>
        <dbReference type="Proteomes" id="UP000749040"/>
    </source>
</evidence>
<evidence type="ECO:0000256" key="1">
    <source>
        <dbReference type="SAM" id="SignalP"/>
    </source>
</evidence>
<keyword evidence="3" id="KW-1185">Reference proteome</keyword>
<reference evidence="2 3" key="1">
    <citation type="submission" date="2021-01" db="EMBL/GenBank/DDBJ databases">
        <title>Streptomyces acididurans sp. nov., isolated from a peat swamp forest soil.</title>
        <authorList>
            <person name="Chantavorakit T."/>
            <person name="Duangmal K."/>
        </authorList>
    </citation>
    <scope>NUCLEOTIDE SEQUENCE [LARGE SCALE GENOMIC DNA]</scope>
    <source>
        <strain evidence="2 3">KK5PA1</strain>
    </source>
</reference>
<dbReference type="EMBL" id="JADKYB010000015">
    <property type="protein sequence ID" value="MBM9507963.1"/>
    <property type="molecule type" value="Genomic_DNA"/>
</dbReference>
<accession>A0ABS2TX93</accession>
<proteinExistence type="predicted"/>
<comment type="caution">
    <text evidence="2">The sequence shown here is derived from an EMBL/GenBank/DDBJ whole genome shotgun (WGS) entry which is preliminary data.</text>
</comment>
<sequence length="338" mass="33753">MLTASLLDRITRRRRMAAAAVSAAALAGAALLAASPAGAQVPETATHPDHIASAHAAGPAASGTSNLVYGGGPIVTSPTIYIVYWGSQWGTGSTVTNDPSGVAPLQLSFFQHAYGNGDTWSNSVTQYCQGVPAGTTQCNGAGTPVGHPAANPVGGTWLDSGVTAPKRASQSQIAAEAVRAASHFGVTGTNVEIIVDSPHGVTPSGFGTQYCAWHSSTTASGSSLPYTNMPYVPDAGTACGSGFVATSGGVNSATEGVTIVGGHEYAETVTDPVPNSGWLDSAGAENGDKCAWISSGQGASAVVSMNGASYAVQSLWSNNFNGGAGGCVVSYTSATNQH</sequence>
<evidence type="ECO:0008006" key="4">
    <source>
        <dbReference type="Google" id="ProtNLM"/>
    </source>
</evidence>
<gene>
    <name evidence="2" type="ORF">ITX44_26115</name>
</gene>
<dbReference type="InterPro" id="IPR006311">
    <property type="entry name" value="TAT_signal"/>
</dbReference>
<keyword evidence="1" id="KW-0732">Signal</keyword>
<organism evidence="2 3">
    <name type="scientific">Actinacidiphila acididurans</name>
    <dbReference type="NCBI Taxonomy" id="2784346"/>
    <lineage>
        <taxon>Bacteria</taxon>
        <taxon>Bacillati</taxon>
        <taxon>Actinomycetota</taxon>
        <taxon>Actinomycetes</taxon>
        <taxon>Kitasatosporales</taxon>
        <taxon>Streptomycetaceae</taxon>
        <taxon>Actinacidiphila</taxon>
    </lineage>
</organism>
<dbReference type="RefSeq" id="WP_205359832.1">
    <property type="nucleotide sequence ID" value="NZ_JADKYB010000015.1"/>
</dbReference>
<dbReference type="Proteomes" id="UP000749040">
    <property type="component" value="Unassembled WGS sequence"/>
</dbReference>
<dbReference type="PROSITE" id="PS51318">
    <property type="entry name" value="TAT"/>
    <property type="match status" value="1"/>
</dbReference>
<protein>
    <recommendedName>
        <fullName evidence="4">Serine protease</fullName>
    </recommendedName>
</protein>